<evidence type="ECO:0000256" key="2">
    <source>
        <dbReference type="ARBA" id="ARBA00006980"/>
    </source>
</evidence>
<dbReference type="Pfam" id="PF03958">
    <property type="entry name" value="Secretin_N"/>
    <property type="match status" value="3"/>
</dbReference>
<keyword evidence="3 10" id="KW-0813">Transport</keyword>
<dbReference type="EMBL" id="VPFD01000013">
    <property type="protein sequence ID" value="TXF99366.1"/>
    <property type="molecule type" value="Genomic_DNA"/>
</dbReference>
<dbReference type="Pfam" id="PF00263">
    <property type="entry name" value="Secretin"/>
    <property type="match status" value="1"/>
</dbReference>
<dbReference type="InterPro" id="IPR005644">
    <property type="entry name" value="NolW-like"/>
</dbReference>
<keyword evidence="6" id="KW-0732">Signal</keyword>
<dbReference type="InterPro" id="IPR049371">
    <property type="entry name" value="GspD-like_N0"/>
</dbReference>
<feature type="compositionally biased region" description="Gly residues" evidence="11">
    <location>
        <begin position="377"/>
        <end position="387"/>
    </location>
</feature>
<feature type="region of interest" description="Disordered" evidence="11">
    <location>
        <begin position="723"/>
        <end position="801"/>
    </location>
</feature>
<comment type="subcellular location">
    <subcellularLocation>
        <location evidence="1 10">Cell outer membrane</location>
    </subcellularLocation>
</comment>
<evidence type="ECO:0000259" key="14">
    <source>
        <dbReference type="Pfam" id="PF03958"/>
    </source>
</evidence>
<evidence type="ECO:0000259" key="13">
    <source>
        <dbReference type="Pfam" id="PF00263"/>
    </source>
</evidence>
<feature type="transmembrane region" description="Helical" evidence="12">
    <location>
        <begin position="29"/>
        <end position="50"/>
    </location>
</feature>
<feature type="domain" description="NolW-like" evidence="14">
    <location>
        <begin position="224"/>
        <end position="289"/>
    </location>
</feature>
<protein>
    <submittedName>
        <fullName evidence="16">Type II secretion system protein GspD</fullName>
    </submittedName>
</protein>
<dbReference type="InterPro" id="IPR050810">
    <property type="entry name" value="Bact_Secretion_Sys_Channel"/>
</dbReference>
<gene>
    <name evidence="16" type="primary">gspD</name>
    <name evidence="16" type="ORF">FVD38_12735</name>
</gene>
<dbReference type="NCBIfam" id="TIGR02517">
    <property type="entry name" value="type_II_gspD"/>
    <property type="match status" value="1"/>
</dbReference>
<feature type="domain" description="NolW-like" evidence="14">
    <location>
        <begin position="296"/>
        <end position="424"/>
    </location>
</feature>
<organism evidence="16 17">
    <name type="scientific">Massilia arenae</name>
    <dbReference type="NCBI Taxonomy" id="2603288"/>
    <lineage>
        <taxon>Bacteria</taxon>
        <taxon>Pseudomonadati</taxon>
        <taxon>Pseudomonadota</taxon>
        <taxon>Betaproteobacteria</taxon>
        <taxon>Burkholderiales</taxon>
        <taxon>Oxalobacteraceae</taxon>
        <taxon>Telluria group</taxon>
        <taxon>Massilia</taxon>
    </lineage>
</organism>
<keyword evidence="5 12" id="KW-0812">Transmembrane</keyword>
<evidence type="ECO:0000256" key="5">
    <source>
        <dbReference type="ARBA" id="ARBA00022692"/>
    </source>
</evidence>
<keyword evidence="9" id="KW-0998">Cell outer membrane</keyword>
<comment type="similarity">
    <text evidence="2">Belongs to the bacterial secretin family. GSP D subfamily.</text>
</comment>
<dbReference type="GO" id="GO:0015627">
    <property type="term" value="C:type II protein secretion system complex"/>
    <property type="evidence" value="ECO:0007669"/>
    <property type="project" value="InterPro"/>
</dbReference>
<feature type="region of interest" description="Disordered" evidence="11">
    <location>
        <begin position="327"/>
        <end position="388"/>
    </location>
</feature>
<dbReference type="Proteomes" id="UP000321413">
    <property type="component" value="Unassembled WGS sequence"/>
</dbReference>
<accession>A0A5C7G3H1</accession>
<evidence type="ECO:0000313" key="17">
    <source>
        <dbReference type="Proteomes" id="UP000321413"/>
    </source>
</evidence>
<comment type="caution">
    <text evidence="16">The sequence shown here is derived from an EMBL/GenBank/DDBJ whole genome shotgun (WGS) entry which is preliminary data.</text>
</comment>
<dbReference type="RefSeq" id="WP_147935148.1">
    <property type="nucleotide sequence ID" value="NZ_VPFD01000013.1"/>
</dbReference>
<feature type="domain" description="GspD-like N0" evidence="15">
    <location>
        <begin position="59"/>
        <end position="129"/>
    </location>
</feature>
<dbReference type="Pfam" id="PF21305">
    <property type="entry name" value="type_II_gspD_N0"/>
    <property type="match status" value="1"/>
</dbReference>
<reference evidence="16 17" key="1">
    <citation type="submission" date="2019-08" db="EMBL/GenBank/DDBJ databases">
        <title>Massilia golmudensis sp. nov., isolated from sand in the Qinghai-Tibetan Plateau.</title>
        <authorList>
            <person name="Zhang B."/>
        </authorList>
    </citation>
    <scope>NUCLEOTIDE SEQUENCE [LARGE SCALE GENOMIC DNA]</scope>
    <source>
        <strain evidence="16 17">GEM5</strain>
    </source>
</reference>
<keyword evidence="17" id="KW-1185">Reference proteome</keyword>
<keyword evidence="12" id="KW-1133">Transmembrane helix</keyword>
<dbReference type="InterPro" id="IPR038591">
    <property type="entry name" value="NolW-like_sf"/>
</dbReference>
<evidence type="ECO:0000256" key="10">
    <source>
        <dbReference type="RuleBase" id="RU004004"/>
    </source>
</evidence>
<evidence type="ECO:0000256" key="7">
    <source>
        <dbReference type="ARBA" id="ARBA00022927"/>
    </source>
</evidence>
<proteinExistence type="inferred from homology"/>
<keyword evidence="7" id="KW-0653">Protein transport</keyword>
<evidence type="ECO:0000256" key="3">
    <source>
        <dbReference type="ARBA" id="ARBA00022448"/>
    </source>
</evidence>
<dbReference type="PANTHER" id="PTHR30332:SF24">
    <property type="entry name" value="SECRETIN GSPD-RELATED"/>
    <property type="match status" value="1"/>
</dbReference>
<dbReference type="GO" id="GO:0015628">
    <property type="term" value="P:protein secretion by the type II secretion system"/>
    <property type="evidence" value="ECO:0007669"/>
    <property type="project" value="InterPro"/>
</dbReference>
<keyword evidence="8 12" id="KW-0472">Membrane</keyword>
<dbReference type="PRINTS" id="PR01032">
    <property type="entry name" value="PHAGEIV"/>
</dbReference>
<keyword evidence="4" id="KW-1134">Transmembrane beta strand</keyword>
<name>A0A5C7G3H1_9BURK</name>
<sequence length="801" mass="82424">MKKTDRSTSAHLDLSALQLPALQLRAQRLAAGAMLCCAATMIALPLPVLAQESANAAALSFVNADIESVIKAIGHYTGMTFIIDPRVKGTLTLVSEKSLSKSEAFGLLTSTLRLQGFAVVTSGDGYAKVVPEAEAKLQSSPTQVGGVRSSKATGDQIATQVFYLSYESAANLTAVLRPLISPNNSIMANPGNNTLVVTDYADNLRRLARIIAALDAPVAADLDVVPIRNAIASDIATLVTRLMEPAAGGDSGRVTVLADPRTNSVVIRAPSQARANLAKSLIARLDQESSSKGNIHVVYLKNAEATRVAQTLRAVVSQDSSALQVQQGTQGSSITSGTGSQAGQGGQGGLGGGQQGLQGGTSIGGTSNTFGQQGQQGAQGSGGGQGSGFIQADASTNSLIITAPDAVYRNLRSVIDQLDVRRAQVYIEALVVEVTSNKASEFGVQWVGATGDSDSKYRFGGLQNFTGGGSGNSIVNLALAASQGTGGTTGTSVPVLPTGLTFGLFRQVGGELGLGAVARALETDGNANILSTPNMITLDNELATIKVGQNVPIITGSFATNSTTGGGNPFQTVDRQDVGLLLRVRPQISEGGTIKMAIYHENSSVDASTRNAESGLTTNVRAIESNVLADDGQIIVLGGLIEDSEGDGEEKVRGLGDIPVIGNLFKYRTRSRVKTNLMVFLRPVVVRSKEASNSIAMDRYDYMRAAGAAAQLESTPLLRDLGAPQLPPLVEGQPPAGGGMATVPVQRQPAPNAAPGASNDGAASRHQGTAPGAGVSEPRSGTVMPGAAVPSAPSRPVQQTN</sequence>
<evidence type="ECO:0000256" key="9">
    <source>
        <dbReference type="ARBA" id="ARBA00023237"/>
    </source>
</evidence>
<dbReference type="InterPro" id="IPR001775">
    <property type="entry name" value="GspD/PilQ"/>
</dbReference>
<feature type="domain" description="Type II/III secretion system secretin-like" evidence="13">
    <location>
        <begin position="520"/>
        <end position="687"/>
    </location>
</feature>
<evidence type="ECO:0000313" key="16">
    <source>
        <dbReference type="EMBL" id="TXF99366.1"/>
    </source>
</evidence>
<evidence type="ECO:0000259" key="15">
    <source>
        <dbReference type="Pfam" id="PF21305"/>
    </source>
</evidence>
<dbReference type="PANTHER" id="PTHR30332">
    <property type="entry name" value="PROBABLE GENERAL SECRETION PATHWAY PROTEIN D"/>
    <property type="match status" value="1"/>
</dbReference>
<evidence type="ECO:0000256" key="4">
    <source>
        <dbReference type="ARBA" id="ARBA00022452"/>
    </source>
</evidence>
<evidence type="ECO:0000256" key="12">
    <source>
        <dbReference type="SAM" id="Phobius"/>
    </source>
</evidence>
<dbReference type="Gene3D" id="3.30.1370.120">
    <property type="match status" value="3"/>
</dbReference>
<feature type="domain" description="NolW-like" evidence="14">
    <location>
        <begin position="159"/>
        <end position="218"/>
    </location>
</feature>
<evidence type="ECO:0000256" key="8">
    <source>
        <dbReference type="ARBA" id="ARBA00023136"/>
    </source>
</evidence>
<feature type="compositionally biased region" description="Low complexity" evidence="11">
    <location>
        <begin position="364"/>
        <end position="376"/>
    </location>
</feature>
<evidence type="ECO:0000256" key="6">
    <source>
        <dbReference type="ARBA" id="ARBA00022729"/>
    </source>
</evidence>
<dbReference type="GO" id="GO:0009279">
    <property type="term" value="C:cell outer membrane"/>
    <property type="evidence" value="ECO:0007669"/>
    <property type="project" value="UniProtKB-SubCell"/>
</dbReference>
<feature type="compositionally biased region" description="Gly residues" evidence="11">
    <location>
        <begin position="340"/>
        <end position="363"/>
    </location>
</feature>
<dbReference type="AlphaFoldDB" id="A0A5C7G3H1"/>
<dbReference type="InterPro" id="IPR013356">
    <property type="entry name" value="T2SS_GspD"/>
</dbReference>
<evidence type="ECO:0000256" key="1">
    <source>
        <dbReference type="ARBA" id="ARBA00004442"/>
    </source>
</evidence>
<feature type="compositionally biased region" description="Low complexity" evidence="11">
    <location>
        <begin position="327"/>
        <end position="339"/>
    </location>
</feature>
<evidence type="ECO:0000256" key="11">
    <source>
        <dbReference type="SAM" id="MobiDB-lite"/>
    </source>
</evidence>
<dbReference type="PRINTS" id="PR00811">
    <property type="entry name" value="BCTERIALGSPD"/>
</dbReference>
<dbReference type="InterPro" id="IPR004846">
    <property type="entry name" value="T2SS/T3SS_dom"/>
</dbReference>